<feature type="transmembrane region" description="Helical" evidence="1">
    <location>
        <begin position="64"/>
        <end position="84"/>
    </location>
</feature>
<feature type="transmembrane region" description="Helical" evidence="1">
    <location>
        <begin position="122"/>
        <end position="144"/>
    </location>
</feature>
<evidence type="ECO:0000256" key="1">
    <source>
        <dbReference type="SAM" id="Phobius"/>
    </source>
</evidence>
<protein>
    <recommendedName>
        <fullName evidence="3">Histidine kinase</fullName>
    </recommendedName>
</protein>
<reference evidence="2" key="1">
    <citation type="submission" date="2024-05" db="EMBL/GenBank/DDBJ databases">
        <title>Herbiconiux sp. A18JL235.</title>
        <authorList>
            <person name="Zhang G."/>
        </authorList>
    </citation>
    <scope>NUCLEOTIDE SEQUENCE</scope>
    <source>
        <strain evidence="2">A18JL235</strain>
    </source>
</reference>
<organism evidence="2">
    <name type="scientific">Herbiconiux sp. A18JL235</name>
    <dbReference type="NCBI Taxonomy" id="3152363"/>
    <lineage>
        <taxon>Bacteria</taxon>
        <taxon>Bacillati</taxon>
        <taxon>Actinomycetota</taxon>
        <taxon>Actinomycetes</taxon>
        <taxon>Micrococcales</taxon>
        <taxon>Microbacteriaceae</taxon>
        <taxon>Herbiconiux</taxon>
    </lineage>
</organism>
<keyword evidence="1" id="KW-1133">Transmembrane helix</keyword>
<keyword evidence="1" id="KW-0812">Transmembrane</keyword>
<dbReference type="EMBL" id="CP162511">
    <property type="protein sequence ID" value="XDI06582.1"/>
    <property type="molecule type" value="Genomic_DNA"/>
</dbReference>
<dbReference type="AlphaFoldDB" id="A0AB39BK69"/>
<feature type="transmembrane region" description="Helical" evidence="1">
    <location>
        <begin position="27"/>
        <end position="52"/>
    </location>
</feature>
<dbReference type="RefSeq" id="WP_368498961.1">
    <property type="nucleotide sequence ID" value="NZ_CP162511.1"/>
</dbReference>
<gene>
    <name evidence="2" type="ORF">ABFY20_05645</name>
</gene>
<evidence type="ECO:0008006" key="3">
    <source>
        <dbReference type="Google" id="ProtNLM"/>
    </source>
</evidence>
<feature type="transmembrane region" description="Helical" evidence="1">
    <location>
        <begin position="96"/>
        <end position="116"/>
    </location>
</feature>
<evidence type="ECO:0000313" key="2">
    <source>
        <dbReference type="EMBL" id="XDI06582.1"/>
    </source>
</evidence>
<name>A0AB39BK69_9MICO</name>
<proteinExistence type="predicted"/>
<accession>A0AB39BK69</accession>
<sequence>MTDEMNDTPTSDESSVSSGARPARRPVLLVLLAIIVGAEALVMAGVVLWLVVELLTDRPASYETAMAILVLAAIAAVFLAFVAVHTLRARPWTRAATLVWQLLQIVIAIGCFQGLVASPEVGWYLLVPAVLSLVLLFSPTVVAATRRL</sequence>
<keyword evidence="1" id="KW-0472">Membrane</keyword>